<feature type="domain" description="SIAH-type" evidence="14">
    <location>
        <begin position="110"/>
        <end position="168"/>
    </location>
</feature>
<dbReference type="AlphaFoldDB" id="A0A067F732"/>
<dbReference type="PANTHER" id="PTHR46632:SF16">
    <property type="entry name" value="E3 UBIQUITIN-PROTEIN LIGASE SINA-LIKE 10"/>
    <property type="match status" value="1"/>
</dbReference>
<evidence type="ECO:0000256" key="12">
    <source>
        <dbReference type="SAM" id="MobiDB-lite"/>
    </source>
</evidence>
<comment type="similarity">
    <text evidence="3">Belongs to the SINA (Seven in absentia) family.</text>
</comment>
<evidence type="ECO:0000256" key="7">
    <source>
        <dbReference type="ARBA" id="ARBA00022771"/>
    </source>
</evidence>
<dbReference type="InterPro" id="IPR044286">
    <property type="entry name" value="SINL_plant"/>
</dbReference>
<feature type="non-terminal residue" evidence="15">
    <location>
        <position position="1"/>
    </location>
</feature>
<evidence type="ECO:0000313" key="16">
    <source>
        <dbReference type="Proteomes" id="UP000027120"/>
    </source>
</evidence>
<feature type="region of interest" description="Disordered" evidence="12">
    <location>
        <begin position="1"/>
        <end position="43"/>
    </location>
</feature>
<comment type="function">
    <text evidence="10">E3 ubiquitin-protein ligase that mediates ubiquitination and subsequent proteasomal degradation of target proteins. E3 ubiquitin ligases accept ubiquitin from an E2 ubiquitin-conjugating enzyme in the form of a thioester and then directly transfers the ubiquitin to targeted substrates. It probably triggers the ubiquitin-mediated degradation of different substrates.</text>
</comment>
<dbReference type="CDD" id="cd16571">
    <property type="entry name" value="RING-HC_SIAHs"/>
    <property type="match status" value="1"/>
</dbReference>
<comment type="pathway">
    <text evidence="2">Protein modification; protein ubiquitination.</text>
</comment>
<evidence type="ECO:0000256" key="10">
    <source>
        <dbReference type="ARBA" id="ARBA00024004"/>
    </source>
</evidence>
<name>A0A067F732_CITSI</name>
<gene>
    <name evidence="15" type="ORF">CISIN_1g038068mg</name>
</gene>
<evidence type="ECO:0000256" key="1">
    <source>
        <dbReference type="ARBA" id="ARBA00000900"/>
    </source>
</evidence>
<keyword evidence="16" id="KW-1185">Reference proteome</keyword>
<evidence type="ECO:0000256" key="5">
    <source>
        <dbReference type="ARBA" id="ARBA00022679"/>
    </source>
</evidence>
<keyword evidence="8" id="KW-0833">Ubl conjugation pathway</keyword>
<evidence type="ECO:0000313" key="15">
    <source>
        <dbReference type="EMBL" id="KDO63138.1"/>
    </source>
</evidence>
<keyword evidence="5" id="KW-0808">Transferase</keyword>
<organism evidence="15 16">
    <name type="scientific">Citrus sinensis</name>
    <name type="common">Sweet orange</name>
    <name type="synonym">Citrus aurantium var. sinensis</name>
    <dbReference type="NCBI Taxonomy" id="2711"/>
    <lineage>
        <taxon>Eukaryota</taxon>
        <taxon>Viridiplantae</taxon>
        <taxon>Streptophyta</taxon>
        <taxon>Embryophyta</taxon>
        <taxon>Tracheophyta</taxon>
        <taxon>Spermatophyta</taxon>
        <taxon>Magnoliopsida</taxon>
        <taxon>eudicotyledons</taxon>
        <taxon>Gunneridae</taxon>
        <taxon>Pentapetalae</taxon>
        <taxon>rosids</taxon>
        <taxon>malvids</taxon>
        <taxon>Sapindales</taxon>
        <taxon>Rutaceae</taxon>
        <taxon>Aurantioideae</taxon>
        <taxon>Citrus</taxon>
    </lineage>
</organism>
<dbReference type="InterPro" id="IPR001841">
    <property type="entry name" value="Znf_RING"/>
</dbReference>
<dbReference type="UniPathway" id="UPA00143"/>
<reference evidence="15 16" key="1">
    <citation type="submission" date="2014-04" db="EMBL/GenBank/DDBJ databases">
        <authorList>
            <consortium name="International Citrus Genome Consortium"/>
            <person name="Gmitter F."/>
            <person name="Chen C."/>
            <person name="Farmerie W."/>
            <person name="Harkins T."/>
            <person name="Desany B."/>
            <person name="Mohiuddin M."/>
            <person name="Kodira C."/>
            <person name="Borodovsky M."/>
            <person name="Lomsadze A."/>
            <person name="Burns P."/>
            <person name="Jenkins J."/>
            <person name="Prochnik S."/>
            <person name="Shu S."/>
            <person name="Chapman J."/>
            <person name="Pitluck S."/>
            <person name="Schmutz J."/>
            <person name="Rokhsar D."/>
        </authorList>
    </citation>
    <scope>NUCLEOTIDE SEQUENCE</scope>
</reference>
<protein>
    <recommendedName>
        <fullName evidence="4">RING-type E3 ubiquitin transferase</fullName>
        <ecNumber evidence="4">2.3.2.27</ecNumber>
    </recommendedName>
</protein>
<feature type="domain" description="RING-type" evidence="13">
    <location>
        <begin position="57"/>
        <end position="93"/>
    </location>
</feature>
<dbReference type="Pfam" id="PF21362">
    <property type="entry name" value="Sina_RING"/>
    <property type="match status" value="1"/>
</dbReference>
<evidence type="ECO:0000256" key="8">
    <source>
        <dbReference type="ARBA" id="ARBA00022786"/>
    </source>
</evidence>
<evidence type="ECO:0000259" key="13">
    <source>
        <dbReference type="PROSITE" id="PS50089"/>
    </source>
</evidence>
<evidence type="ECO:0000259" key="14">
    <source>
        <dbReference type="PROSITE" id="PS51081"/>
    </source>
</evidence>
<dbReference type="PANTHER" id="PTHR46632">
    <property type="entry name" value="E3 UBIQUITIN-PROTEIN LIGASE SINA-LIKE 4"/>
    <property type="match status" value="1"/>
</dbReference>
<dbReference type="InterPro" id="IPR013083">
    <property type="entry name" value="Znf_RING/FYVE/PHD"/>
</dbReference>
<dbReference type="Gene3D" id="3.30.40.10">
    <property type="entry name" value="Zinc/RING finger domain, C3HC4 (zinc finger)"/>
    <property type="match status" value="2"/>
</dbReference>
<dbReference type="Pfam" id="PF21361">
    <property type="entry name" value="Sina_ZnF"/>
    <property type="match status" value="1"/>
</dbReference>
<evidence type="ECO:0000256" key="11">
    <source>
        <dbReference type="PROSITE-ProRule" id="PRU00455"/>
    </source>
</evidence>
<comment type="catalytic activity">
    <reaction evidence="1">
        <text>S-ubiquitinyl-[E2 ubiquitin-conjugating enzyme]-L-cysteine + [acceptor protein]-L-lysine = [E2 ubiquitin-conjugating enzyme]-L-cysteine + N(6)-ubiquitinyl-[acceptor protein]-L-lysine.</text>
        <dbReference type="EC" id="2.3.2.27"/>
    </reaction>
</comment>
<accession>A0A067F732</accession>
<evidence type="ECO:0000256" key="4">
    <source>
        <dbReference type="ARBA" id="ARBA00012483"/>
    </source>
</evidence>
<dbReference type="EMBL" id="KK784914">
    <property type="protein sequence ID" value="KDO63138.1"/>
    <property type="molecule type" value="Genomic_DNA"/>
</dbReference>
<dbReference type="Proteomes" id="UP000027120">
    <property type="component" value="Unassembled WGS sequence"/>
</dbReference>
<keyword evidence="7 11" id="KW-0863">Zinc-finger</keyword>
<dbReference type="PROSITE" id="PS50089">
    <property type="entry name" value="ZF_RING_2"/>
    <property type="match status" value="1"/>
</dbReference>
<evidence type="ECO:0000256" key="6">
    <source>
        <dbReference type="ARBA" id="ARBA00022723"/>
    </source>
</evidence>
<dbReference type="SUPFAM" id="SSF49599">
    <property type="entry name" value="TRAF domain-like"/>
    <property type="match status" value="1"/>
</dbReference>
<dbReference type="STRING" id="2711.A0A067F732"/>
<sequence length="269" mass="29716">REMAKNSAKAGKRVGDGEGPSSPKRQRKNNGHDEEEDGSCKNGSEALTITDQDIFDCPICFEPLTVPVFQCVNGHLACSDCCAKIKRNCPTCSSPTVIVRNWAIEKVIELVQVNCKNAEYGCQQKMSFSKKRGHEKTCQHSPLPCPLSDCSFLGCSSQFVRHFMAKHNISAVPFKYNSLLNVNLNVNDINIDGKFSVLQEEKNDDVLFILNNNTGSLGNLVSVCCIASVRKDLYYDIVARCVTGTTLKIQSSTWSSKVRSDIPSPFGFF</sequence>
<dbReference type="InterPro" id="IPR013010">
    <property type="entry name" value="Znf_SIAH"/>
</dbReference>
<evidence type="ECO:0000256" key="9">
    <source>
        <dbReference type="ARBA" id="ARBA00022833"/>
    </source>
</evidence>
<keyword evidence="6" id="KW-0479">Metal-binding</keyword>
<dbReference type="GO" id="GO:0061630">
    <property type="term" value="F:ubiquitin protein ligase activity"/>
    <property type="evidence" value="ECO:0007669"/>
    <property type="project" value="UniProtKB-EC"/>
</dbReference>
<dbReference type="EC" id="2.3.2.27" evidence="4"/>
<dbReference type="GO" id="GO:0016567">
    <property type="term" value="P:protein ubiquitination"/>
    <property type="evidence" value="ECO:0007669"/>
    <property type="project" value="UniProtKB-UniPathway"/>
</dbReference>
<keyword evidence="9" id="KW-0862">Zinc</keyword>
<dbReference type="GO" id="GO:0008270">
    <property type="term" value="F:zinc ion binding"/>
    <property type="evidence" value="ECO:0007669"/>
    <property type="project" value="UniProtKB-KW"/>
</dbReference>
<dbReference type="PROSITE" id="PS51081">
    <property type="entry name" value="ZF_SIAH"/>
    <property type="match status" value="1"/>
</dbReference>
<proteinExistence type="inferred from homology"/>
<evidence type="ECO:0000256" key="2">
    <source>
        <dbReference type="ARBA" id="ARBA00004906"/>
    </source>
</evidence>
<evidence type="ECO:0000256" key="3">
    <source>
        <dbReference type="ARBA" id="ARBA00009119"/>
    </source>
</evidence>
<dbReference type="InterPro" id="IPR049548">
    <property type="entry name" value="Sina-like_RING"/>
</dbReference>
<dbReference type="SUPFAM" id="SSF57850">
    <property type="entry name" value="RING/U-box"/>
    <property type="match status" value="1"/>
</dbReference>